<proteinExistence type="predicted"/>
<accession>A0A6J4LKF4</accession>
<keyword evidence="1" id="KW-0472">Membrane</keyword>
<protein>
    <submittedName>
        <fullName evidence="2">Uncharacterized protein</fullName>
    </submittedName>
</protein>
<name>A0A6J4LKF4_9BACT</name>
<evidence type="ECO:0000256" key="1">
    <source>
        <dbReference type="SAM" id="Phobius"/>
    </source>
</evidence>
<dbReference type="EMBL" id="CADCTX010000623">
    <property type="protein sequence ID" value="CAA9334132.1"/>
    <property type="molecule type" value="Genomic_DNA"/>
</dbReference>
<keyword evidence="1" id="KW-0812">Transmembrane</keyword>
<keyword evidence="1" id="KW-1133">Transmembrane helix</keyword>
<gene>
    <name evidence="2" type="ORF">AVDCRST_MAG40-2075</name>
</gene>
<evidence type="ECO:0000313" key="2">
    <source>
        <dbReference type="EMBL" id="CAA9334132.1"/>
    </source>
</evidence>
<reference evidence="2" key="1">
    <citation type="submission" date="2020-02" db="EMBL/GenBank/DDBJ databases">
        <authorList>
            <person name="Meier V. D."/>
        </authorList>
    </citation>
    <scope>NUCLEOTIDE SEQUENCE</scope>
    <source>
        <strain evidence="2">AVDCRST_MAG40</strain>
    </source>
</reference>
<dbReference type="AlphaFoldDB" id="A0A6J4LKF4"/>
<sequence length="105" mass="11393">MTDPAAPPGAPAAPVSLRALREEMAARNRRLAEEADADKRRDAALTALRCLTWMLLGLACLGWSFHTTDPGYGRAAFFAGLGIGNGGIIFTLLGFYRRGERRGDW</sequence>
<organism evidence="2">
    <name type="scientific">uncultured Gemmatimonadaceae bacterium</name>
    <dbReference type="NCBI Taxonomy" id="246130"/>
    <lineage>
        <taxon>Bacteria</taxon>
        <taxon>Pseudomonadati</taxon>
        <taxon>Gemmatimonadota</taxon>
        <taxon>Gemmatimonadia</taxon>
        <taxon>Gemmatimonadales</taxon>
        <taxon>Gemmatimonadaceae</taxon>
        <taxon>environmental samples</taxon>
    </lineage>
</organism>
<feature type="transmembrane region" description="Helical" evidence="1">
    <location>
        <begin position="77"/>
        <end position="96"/>
    </location>
</feature>
<feature type="transmembrane region" description="Helical" evidence="1">
    <location>
        <begin position="46"/>
        <end position="65"/>
    </location>
</feature>